<keyword evidence="8" id="KW-1185">Reference proteome</keyword>
<dbReference type="GO" id="GO:0034755">
    <property type="term" value="P:iron ion transmembrane transport"/>
    <property type="evidence" value="ECO:0007669"/>
    <property type="project" value="TreeGrafter"/>
</dbReference>
<reference evidence="7" key="1">
    <citation type="submission" date="2022-02" db="EMBL/GenBank/DDBJ databases">
        <authorList>
            <person name="Henning P.M."/>
            <person name="McCubbin A.G."/>
            <person name="Shore J.S."/>
        </authorList>
    </citation>
    <scope>NUCLEOTIDE SEQUENCE</scope>
    <source>
        <strain evidence="7">F60SS</strain>
        <tissue evidence="7">Leaves</tissue>
    </source>
</reference>
<name>A0A9Q0FLF0_9ROSI</name>
<sequence length="178" mass="20112">MEHCGEVLEIQWEHLLESPSSQIKSSTPSLLASPSPRVVEPEHQVAYEAWEKILPSSSPSPCTDKTDEVAFEAWEKILIVVGADDEDYDHVPPLSWKKLWLFTRPGFLMSIAFLDPGNLEGDLQTGAIADYSLLWLLMWAIVLGLLIQMLSARVGVATRRHLVELCRKEYSNWARLVL</sequence>
<gene>
    <name evidence="7" type="ORF">Tsubulata_000061</name>
</gene>
<proteinExistence type="inferred from homology"/>
<dbReference type="InterPro" id="IPR001046">
    <property type="entry name" value="NRAMP_fam"/>
</dbReference>
<dbReference type="PANTHER" id="PTHR11706">
    <property type="entry name" value="SOLUTE CARRIER PROTEIN FAMILY 11 MEMBER"/>
    <property type="match status" value="1"/>
</dbReference>
<keyword evidence="5 6" id="KW-0472">Membrane</keyword>
<dbReference type="OrthoDB" id="409173at2759"/>
<accession>A0A9Q0FLF0</accession>
<protein>
    <submittedName>
        <fullName evidence="7">Uncharacterized protein</fullName>
    </submittedName>
</protein>
<dbReference type="GO" id="GO:0016020">
    <property type="term" value="C:membrane"/>
    <property type="evidence" value="ECO:0007669"/>
    <property type="project" value="UniProtKB-SubCell"/>
</dbReference>
<dbReference type="Pfam" id="PF01566">
    <property type="entry name" value="Nramp"/>
    <property type="match status" value="1"/>
</dbReference>
<comment type="caution">
    <text evidence="7">The sequence shown here is derived from an EMBL/GenBank/DDBJ whole genome shotgun (WGS) entry which is preliminary data.</text>
</comment>
<evidence type="ECO:0000256" key="6">
    <source>
        <dbReference type="SAM" id="Phobius"/>
    </source>
</evidence>
<feature type="transmembrane region" description="Helical" evidence="6">
    <location>
        <begin position="133"/>
        <end position="152"/>
    </location>
</feature>
<comment type="similarity">
    <text evidence="2">Belongs to the NRAMP (TC 2.A.55) family.</text>
</comment>
<evidence type="ECO:0000256" key="4">
    <source>
        <dbReference type="ARBA" id="ARBA00022989"/>
    </source>
</evidence>
<evidence type="ECO:0000313" key="7">
    <source>
        <dbReference type="EMBL" id="KAJ4832506.1"/>
    </source>
</evidence>
<evidence type="ECO:0000313" key="8">
    <source>
        <dbReference type="Proteomes" id="UP001141552"/>
    </source>
</evidence>
<keyword evidence="3 6" id="KW-0812">Transmembrane</keyword>
<dbReference type="GO" id="GO:0005384">
    <property type="term" value="F:manganese ion transmembrane transporter activity"/>
    <property type="evidence" value="ECO:0007669"/>
    <property type="project" value="TreeGrafter"/>
</dbReference>
<dbReference type="EMBL" id="JAKUCV010005122">
    <property type="protein sequence ID" value="KAJ4832506.1"/>
    <property type="molecule type" value="Genomic_DNA"/>
</dbReference>
<dbReference type="PANTHER" id="PTHR11706:SF104">
    <property type="entry name" value="METAL TRANSPORTER NRAMP2"/>
    <property type="match status" value="1"/>
</dbReference>
<comment type="subcellular location">
    <subcellularLocation>
        <location evidence="1">Membrane</location>
        <topology evidence="1">Multi-pass membrane protein</topology>
    </subcellularLocation>
</comment>
<reference evidence="7" key="2">
    <citation type="journal article" date="2023" name="Plants (Basel)">
        <title>Annotation of the Turnera subulata (Passifloraceae) Draft Genome Reveals the S-Locus Evolved after the Divergence of Turneroideae from Passifloroideae in a Stepwise Manner.</title>
        <authorList>
            <person name="Henning P.M."/>
            <person name="Roalson E.H."/>
            <person name="Mir W."/>
            <person name="McCubbin A.G."/>
            <person name="Shore J.S."/>
        </authorList>
    </citation>
    <scope>NUCLEOTIDE SEQUENCE</scope>
    <source>
        <strain evidence="7">F60SS</strain>
    </source>
</reference>
<dbReference type="GO" id="GO:0005802">
    <property type="term" value="C:trans-Golgi network"/>
    <property type="evidence" value="ECO:0007669"/>
    <property type="project" value="TreeGrafter"/>
</dbReference>
<evidence type="ECO:0000256" key="2">
    <source>
        <dbReference type="ARBA" id="ARBA00009965"/>
    </source>
</evidence>
<evidence type="ECO:0000256" key="1">
    <source>
        <dbReference type="ARBA" id="ARBA00004141"/>
    </source>
</evidence>
<keyword evidence="4 6" id="KW-1133">Transmembrane helix</keyword>
<dbReference type="AlphaFoldDB" id="A0A9Q0FLF0"/>
<evidence type="ECO:0000256" key="3">
    <source>
        <dbReference type="ARBA" id="ARBA00022692"/>
    </source>
</evidence>
<organism evidence="7 8">
    <name type="scientific">Turnera subulata</name>
    <dbReference type="NCBI Taxonomy" id="218843"/>
    <lineage>
        <taxon>Eukaryota</taxon>
        <taxon>Viridiplantae</taxon>
        <taxon>Streptophyta</taxon>
        <taxon>Embryophyta</taxon>
        <taxon>Tracheophyta</taxon>
        <taxon>Spermatophyta</taxon>
        <taxon>Magnoliopsida</taxon>
        <taxon>eudicotyledons</taxon>
        <taxon>Gunneridae</taxon>
        <taxon>Pentapetalae</taxon>
        <taxon>rosids</taxon>
        <taxon>fabids</taxon>
        <taxon>Malpighiales</taxon>
        <taxon>Passifloraceae</taxon>
        <taxon>Turnera</taxon>
    </lineage>
</organism>
<dbReference type="Proteomes" id="UP001141552">
    <property type="component" value="Unassembled WGS sequence"/>
</dbReference>
<dbReference type="GO" id="GO:0015086">
    <property type="term" value="F:cadmium ion transmembrane transporter activity"/>
    <property type="evidence" value="ECO:0007669"/>
    <property type="project" value="TreeGrafter"/>
</dbReference>
<evidence type="ECO:0000256" key="5">
    <source>
        <dbReference type="ARBA" id="ARBA00023136"/>
    </source>
</evidence>